<keyword evidence="1" id="KW-0472">Membrane</keyword>
<sequence length="89" mass="8985">MKKAVLSFAVLSLLATPVSAASVRPAAAIPSATTSMVGLQEDNEDTSDDRAFIFASMMVGLALIAAIVLDSDDDDVGVIPPVPVPVSGG</sequence>
<keyword evidence="4" id="KW-1185">Reference proteome</keyword>
<feature type="chain" id="PRO_5032860878" evidence="2">
    <location>
        <begin position="21"/>
        <end position="89"/>
    </location>
</feature>
<evidence type="ECO:0000313" key="4">
    <source>
        <dbReference type="Proteomes" id="UP000578569"/>
    </source>
</evidence>
<feature type="signal peptide" evidence="2">
    <location>
        <begin position="1"/>
        <end position="20"/>
    </location>
</feature>
<protein>
    <submittedName>
        <fullName evidence="3">Uncharacterized protein</fullName>
    </submittedName>
</protein>
<evidence type="ECO:0000313" key="3">
    <source>
        <dbReference type="EMBL" id="MBB3764443.1"/>
    </source>
</evidence>
<evidence type="ECO:0000256" key="2">
    <source>
        <dbReference type="SAM" id="SignalP"/>
    </source>
</evidence>
<proteinExistence type="predicted"/>
<feature type="transmembrane region" description="Helical" evidence="1">
    <location>
        <begin position="51"/>
        <end position="69"/>
    </location>
</feature>
<keyword evidence="1" id="KW-0812">Transmembrane</keyword>
<evidence type="ECO:0000256" key="1">
    <source>
        <dbReference type="SAM" id="Phobius"/>
    </source>
</evidence>
<reference evidence="3 4" key="1">
    <citation type="submission" date="2020-08" db="EMBL/GenBank/DDBJ databases">
        <title>Genomic Encyclopedia of Type Strains, Phase IV (KMG-IV): sequencing the most valuable type-strain genomes for metagenomic binning, comparative biology and taxonomic classification.</title>
        <authorList>
            <person name="Goeker M."/>
        </authorList>
    </citation>
    <scope>NUCLEOTIDE SEQUENCE [LARGE SCALE GENOMIC DNA]</scope>
    <source>
        <strain evidence="3 4">DSM 24194</strain>
    </source>
</reference>
<keyword evidence="1" id="KW-1133">Transmembrane helix</keyword>
<comment type="caution">
    <text evidence="3">The sequence shown here is derived from an EMBL/GenBank/DDBJ whole genome shotgun (WGS) entry which is preliminary data.</text>
</comment>
<keyword evidence="2" id="KW-0732">Signal</keyword>
<dbReference type="Proteomes" id="UP000578569">
    <property type="component" value="Unassembled WGS sequence"/>
</dbReference>
<organism evidence="3 4">
    <name type="scientific">Sphingomicrobium lutaoense</name>
    <dbReference type="NCBI Taxonomy" id="515949"/>
    <lineage>
        <taxon>Bacteria</taxon>
        <taxon>Pseudomonadati</taxon>
        <taxon>Pseudomonadota</taxon>
        <taxon>Alphaproteobacteria</taxon>
        <taxon>Sphingomonadales</taxon>
        <taxon>Sphingomonadaceae</taxon>
        <taxon>Sphingomicrobium</taxon>
    </lineage>
</organism>
<dbReference type="RefSeq" id="WP_183933702.1">
    <property type="nucleotide sequence ID" value="NZ_JACICF010000001.1"/>
</dbReference>
<dbReference type="AlphaFoldDB" id="A0A839Z3P7"/>
<name>A0A839Z3P7_9SPHN</name>
<dbReference type="EMBL" id="JACICF010000001">
    <property type="protein sequence ID" value="MBB3764443.1"/>
    <property type="molecule type" value="Genomic_DNA"/>
</dbReference>
<accession>A0A839Z3P7</accession>
<gene>
    <name evidence="3" type="ORF">FHS50_001466</name>
</gene>